<dbReference type="Pfam" id="PF12679">
    <property type="entry name" value="ABC2_membrane_2"/>
    <property type="match status" value="1"/>
</dbReference>
<keyword evidence="1" id="KW-0472">Membrane</keyword>
<reference evidence="2 3" key="1">
    <citation type="submission" date="2020-08" db="EMBL/GenBank/DDBJ databases">
        <title>Genomic Encyclopedia of Type Strains, Phase IV (KMG-IV): sequencing the most valuable type-strain genomes for metagenomic binning, comparative biology and taxonomic classification.</title>
        <authorList>
            <person name="Goeker M."/>
        </authorList>
    </citation>
    <scope>NUCLEOTIDE SEQUENCE [LARGE SCALE GENOMIC DNA]</scope>
    <source>
        <strain evidence="2 3">DSM 29007</strain>
    </source>
</reference>
<feature type="transmembrane region" description="Helical" evidence="1">
    <location>
        <begin position="167"/>
        <end position="187"/>
    </location>
</feature>
<dbReference type="GO" id="GO:0140359">
    <property type="term" value="F:ABC-type transporter activity"/>
    <property type="evidence" value="ECO:0007669"/>
    <property type="project" value="InterPro"/>
</dbReference>
<feature type="transmembrane region" description="Helical" evidence="1">
    <location>
        <begin position="217"/>
        <end position="238"/>
    </location>
</feature>
<evidence type="ECO:0000256" key="1">
    <source>
        <dbReference type="SAM" id="Phobius"/>
    </source>
</evidence>
<evidence type="ECO:0000313" key="2">
    <source>
        <dbReference type="EMBL" id="MBB6070747.1"/>
    </source>
</evidence>
<sequence length="250" mass="26609">MNLSIERTLAAVAFRQFTGNRKALWVVLLAWLPVGMALLARAFSAGTPDERMKDTLEFYQSLIIPVLLPLAALVIGTSVFGGEIEDGTVTYVLGKPIARWRIVLTRVLAAGVATAAVILPPTIATGLVMLGRLDHTNVVWGFTCAIAAGGVLYCALFVALSLRTRRALVAGLLYVIMWEGTLGGLFAGTRALSIRQYTLAMADAIATVRGSFFTAPLPGQTALIMGAIVVIAIAVYSVRSLQRFEIGEAA</sequence>
<organism evidence="2 3">
    <name type="scientific">Longimicrobium terrae</name>
    <dbReference type="NCBI Taxonomy" id="1639882"/>
    <lineage>
        <taxon>Bacteria</taxon>
        <taxon>Pseudomonadati</taxon>
        <taxon>Gemmatimonadota</taxon>
        <taxon>Longimicrobiia</taxon>
        <taxon>Longimicrobiales</taxon>
        <taxon>Longimicrobiaceae</taxon>
        <taxon>Longimicrobium</taxon>
    </lineage>
</organism>
<dbReference type="EMBL" id="JACHIA010000005">
    <property type="protein sequence ID" value="MBB6070747.1"/>
    <property type="molecule type" value="Genomic_DNA"/>
</dbReference>
<feature type="transmembrane region" description="Helical" evidence="1">
    <location>
        <begin position="103"/>
        <end position="127"/>
    </location>
</feature>
<dbReference type="RefSeq" id="WP_170034659.1">
    <property type="nucleotide sequence ID" value="NZ_JABDTL010000001.1"/>
</dbReference>
<evidence type="ECO:0000313" key="3">
    <source>
        <dbReference type="Proteomes" id="UP000582837"/>
    </source>
</evidence>
<keyword evidence="1" id="KW-1133">Transmembrane helix</keyword>
<gene>
    <name evidence="2" type="ORF">HNQ61_002368</name>
</gene>
<keyword evidence="3" id="KW-1185">Reference proteome</keyword>
<accession>A0A841GYC2</accession>
<feature type="transmembrane region" description="Helical" evidence="1">
    <location>
        <begin position="63"/>
        <end position="82"/>
    </location>
</feature>
<name>A0A841GYC2_9BACT</name>
<comment type="caution">
    <text evidence="2">The sequence shown here is derived from an EMBL/GenBank/DDBJ whole genome shotgun (WGS) entry which is preliminary data.</text>
</comment>
<protein>
    <submittedName>
        <fullName evidence="2">ABC-2 type transport system permease protein</fullName>
    </submittedName>
</protein>
<keyword evidence="1" id="KW-0812">Transmembrane</keyword>
<dbReference type="Proteomes" id="UP000582837">
    <property type="component" value="Unassembled WGS sequence"/>
</dbReference>
<dbReference type="GO" id="GO:0005886">
    <property type="term" value="C:plasma membrane"/>
    <property type="evidence" value="ECO:0007669"/>
    <property type="project" value="UniProtKB-SubCell"/>
</dbReference>
<dbReference type="AlphaFoldDB" id="A0A841GYC2"/>
<proteinExistence type="predicted"/>
<feature type="transmembrane region" description="Helical" evidence="1">
    <location>
        <begin position="139"/>
        <end position="160"/>
    </location>
</feature>
<feature type="transmembrane region" description="Helical" evidence="1">
    <location>
        <begin position="23"/>
        <end position="43"/>
    </location>
</feature>